<dbReference type="PANTHER" id="PTHR42716:SF2">
    <property type="entry name" value="L-ASPARTATE OXIDASE, CHLOROPLASTIC"/>
    <property type="match status" value="1"/>
</dbReference>
<evidence type="ECO:0000256" key="6">
    <source>
        <dbReference type="ARBA" id="ARBA00022642"/>
    </source>
</evidence>
<evidence type="ECO:0000256" key="9">
    <source>
        <dbReference type="ARBA" id="ARBA00048305"/>
    </source>
</evidence>
<dbReference type="Pfam" id="PF00890">
    <property type="entry name" value="FAD_binding_2"/>
    <property type="match status" value="1"/>
</dbReference>
<dbReference type="NCBIfam" id="NF005701">
    <property type="entry name" value="PRK07512.1"/>
    <property type="match status" value="1"/>
</dbReference>
<keyword evidence="8 11" id="KW-0560">Oxidoreductase</keyword>
<dbReference type="Gene3D" id="3.90.700.10">
    <property type="entry name" value="Succinate dehydrogenase/fumarate reductase flavoprotein, catalytic domain"/>
    <property type="match status" value="1"/>
</dbReference>
<dbReference type="SUPFAM" id="SSF51905">
    <property type="entry name" value="FAD/NAD(P)-binding domain"/>
    <property type="match status" value="1"/>
</dbReference>
<dbReference type="EC" id="1.4.3.16" evidence="4 10"/>
<keyword evidence="15" id="KW-1185">Reference proteome</keyword>
<dbReference type="InterPro" id="IPR036188">
    <property type="entry name" value="FAD/NAD-bd_sf"/>
</dbReference>
<evidence type="ECO:0000313" key="14">
    <source>
        <dbReference type="EMBL" id="WOJ89793.1"/>
    </source>
</evidence>
<evidence type="ECO:0000256" key="10">
    <source>
        <dbReference type="NCBIfam" id="TIGR00551"/>
    </source>
</evidence>
<dbReference type="SUPFAM" id="SSF46977">
    <property type="entry name" value="Succinate dehydrogenase/fumarate reductase flavoprotein C-terminal domain"/>
    <property type="match status" value="1"/>
</dbReference>
<evidence type="ECO:0000256" key="4">
    <source>
        <dbReference type="ARBA" id="ARBA00012173"/>
    </source>
</evidence>
<dbReference type="PANTHER" id="PTHR42716">
    <property type="entry name" value="L-ASPARTATE OXIDASE"/>
    <property type="match status" value="1"/>
</dbReference>
<dbReference type="PRINTS" id="PR00368">
    <property type="entry name" value="FADPNR"/>
</dbReference>
<dbReference type="Pfam" id="PF02910">
    <property type="entry name" value="Succ_DH_flav_C"/>
    <property type="match status" value="1"/>
</dbReference>
<comment type="cofactor">
    <cofactor evidence="1 11">
        <name>FAD</name>
        <dbReference type="ChEBI" id="CHEBI:57692"/>
    </cofactor>
</comment>
<reference evidence="14 15" key="1">
    <citation type="submission" date="2023-10" db="EMBL/GenBank/DDBJ databases">
        <title>Novel methanotroph of the genus Methylocapsa from a subarctic wetland.</title>
        <authorList>
            <person name="Belova S.E."/>
            <person name="Oshkin I.Y."/>
            <person name="Miroshnikov K."/>
            <person name="Dedysh S.N."/>
        </authorList>
    </citation>
    <scope>NUCLEOTIDE SEQUENCE [LARGE SCALE GENOMIC DNA]</scope>
    <source>
        <strain evidence="14 15">RX1</strain>
    </source>
</reference>
<gene>
    <name evidence="14" type="ORF">RZS28_00305</name>
</gene>
<evidence type="ECO:0000256" key="1">
    <source>
        <dbReference type="ARBA" id="ARBA00001974"/>
    </source>
</evidence>
<keyword evidence="6 11" id="KW-0662">Pyridine nucleotide biosynthesis</keyword>
<evidence type="ECO:0000259" key="13">
    <source>
        <dbReference type="Pfam" id="PF02910"/>
    </source>
</evidence>
<proteinExistence type="inferred from homology"/>
<dbReference type="InterPro" id="IPR037099">
    <property type="entry name" value="Fum_R/Succ_DH_flav-like_C_sf"/>
</dbReference>
<evidence type="ECO:0000256" key="8">
    <source>
        <dbReference type="ARBA" id="ARBA00023002"/>
    </source>
</evidence>
<dbReference type="RefSeq" id="WP_407339239.1">
    <property type="nucleotide sequence ID" value="NZ_CP136862.1"/>
</dbReference>
<name>A0ABZ0HT05_9HYPH</name>
<dbReference type="NCBIfam" id="TIGR00551">
    <property type="entry name" value="nadB"/>
    <property type="match status" value="1"/>
</dbReference>
<dbReference type="InterPro" id="IPR027477">
    <property type="entry name" value="Succ_DH/fumarate_Rdtase_cat_sf"/>
</dbReference>
<dbReference type="Gene3D" id="1.20.58.100">
    <property type="entry name" value="Fumarate reductase/succinate dehydrogenase flavoprotein-like, C-terminal domain"/>
    <property type="match status" value="1"/>
</dbReference>
<evidence type="ECO:0000256" key="7">
    <source>
        <dbReference type="ARBA" id="ARBA00022827"/>
    </source>
</evidence>
<evidence type="ECO:0000256" key="11">
    <source>
        <dbReference type="RuleBase" id="RU362049"/>
    </source>
</evidence>
<comment type="pathway">
    <text evidence="2 11">Cofactor biosynthesis; NAD(+) biosynthesis; iminoaspartate from L-aspartate (oxidase route): step 1/1.</text>
</comment>
<dbReference type="InterPro" id="IPR015939">
    <property type="entry name" value="Fum_Rdtase/Succ_DH_flav-like_C"/>
</dbReference>
<organism evidence="14 15">
    <name type="scientific">Methylocapsa polymorpha</name>
    <dbReference type="NCBI Taxonomy" id="3080828"/>
    <lineage>
        <taxon>Bacteria</taxon>
        <taxon>Pseudomonadati</taxon>
        <taxon>Pseudomonadota</taxon>
        <taxon>Alphaproteobacteria</taxon>
        <taxon>Hyphomicrobiales</taxon>
        <taxon>Beijerinckiaceae</taxon>
        <taxon>Methylocapsa</taxon>
    </lineage>
</organism>
<protein>
    <recommendedName>
        <fullName evidence="4 10">L-aspartate oxidase</fullName>
        <ecNumber evidence="4 10">1.4.3.16</ecNumber>
    </recommendedName>
</protein>
<evidence type="ECO:0000313" key="15">
    <source>
        <dbReference type="Proteomes" id="UP001626536"/>
    </source>
</evidence>
<comment type="subcellular location">
    <subcellularLocation>
        <location evidence="11">Cytoplasm</location>
    </subcellularLocation>
</comment>
<dbReference type="GO" id="GO:0008734">
    <property type="term" value="F:L-aspartate oxidase activity"/>
    <property type="evidence" value="ECO:0007669"/>
    <property type="project" value="UniProtKB-EC"/>
</dbReference>
<feature type="domain" description="Fumarate reductase/succinate dehydrogenase flavoprotein-like C-terminal" evidence="13">
    <location>
        <begin position="456"/>
        <end position="482"/>
    </location>
</feature>
<evidence type="ECO:0000256" key="3">
    <source>
        <dbReference type="ARBA" id="ARBA00008562"/>
    </source>
</evidence>
<keyword evidence="7 11" id="KW-0274">FAD</keyword>
<evidence type="ECO:0000256" key="5">
    <source>
        <dbReference type="ARBA" id="ARBA00022630"/>
    </source>
</evidence>
<accession>A0ABZ0HT05</accession>
<evidence type="ECO:0000259" key="12">
    <source>
        <dbReference type="Pfam" id="PF00890"/>
    </source>
</evidence>
<comment type="function">
    <text evidence="11">Catalyzes the oxidation of L-aspartate to iminoaspartate.</text>
</comment>
<dbReference type="InterPro" id="IPR005288">
    <property type="entry name" value="NadB"/>
</dbReference>
<keyword evidence="5 11" id="KW-0285">Flavoprotein</keyword>
<feature type="domain" description="FAD-dependent oxidoreductase 2 FAD-binding" evidence="12">
    <location>
        <begin position="12"/>
        <end position="377"/>
    </location>
</feature>
<comment type="similarity">
    <text evidence="3 11">Belongs to the FAD-dependent oxidoreductase 2 family. NadB subfamily.</text>
</comment>
<dbReference type="InterPro" id="IPR003953">
    <property type="entry name" value="FAD-dep_OxRdtase_2_FAD-bd"/>
</dbReference>
<sequence length="510" mass="52849">MLDIRDAAGACIVIGGGLAGLTTALALAPQPVILFNKAPLGYEASSALAQGGVAASIGFDDDVSLHLADTLEAGDGLCDETVAKRILAAAPAAIEELIRLGAPFDRDDEGKLLLGLEAAHSRRRIVHAGGDSSGREIMRVLSQLARETPSITVIERIAARRLIVEDNAVTGVLANTHCGPVLFACDRVVIATGGIGGLYQYGTNPAGSFGQGLALAAKAGAIMADLEFVQFHPTALDGKSFPLKLISETVRGEGAILVDETGDRFMADVQGAELAPRDVVARAVWRHMAAGHRVFLDARDAVGDDFPRRFPAITGFCREAGIDPATQPIPIRPAAHYHMGGIAVDLAGRTSVEGLWACGEAACTGLHGANRLASNSLLEAAVCGRFVAESISAKGSTPRRKPAVVATPLVGSDPAPVRAILSSAAGVLRDAEGLADAARALHPLALAEEATSDAAVVGLMIVIAALRREESRGAHARTDFPGKARAAQRSTLRFDDALEAARELAPELVA</sequence>
<dbReference type="EMBL" id="CP136862">
    <property type="protein sequence ID" value="WOJ89793.1"/>
    <property type="molecule type" value="Genomic_DNA"/>
</dbReference>
<evidence type="ECO:0000256" key="2">
    <source>
        <dbReference type="ARBA" id="ARBA00004950"/>
    </source>
</evidence>
<dbReference type="Proteomes" id="UP001626536">
    <property type="component" value="Chromosome"/>
</dbReference>
<dbReference type="SUPFAM" id="SSF56425">
    <property type="entry name" value="Succinate dehydrogenase/fumarate reductase flavoprotein, catalytic domain"/>
    <property type="match status" value="1"/>
</dbReference>
<comment type="catalytic activity">
    <reaction evidence="9">
        <text>L-aspartate + O2 = iminosuccinate + H2O2</text>
        <dbReference type="Rhea" id="RHEA:25876"/>
        <dbReference type="ChEBI" id="CHEBI:15379"/>
        <dbReference type="ChEBI" id="CHEBI:16240"/>
        <dbReference type="ChEBI" id="CHEBI:29991"/>
        <dbReference type="ChEBI" id="CHEBI:77875"/>
        <dbReference type="EC" id="1.4.3.16"/>
    </reaction>
    <physiologicalReaction direction="left-to-right" evidence="9">
        <dbReference type="Rhea" id="RHEA:25877"/>
    </physiologicalReaction>
</comment>
<dbReference type="Gene3D" id="3.50.50.60">
    <property type="entry name" value="FAD/NAD(P)-binding domain"/>
    <property type="match status" value="1"/>
</dbReference>